<reference evidence="3 4" key="1">
    <citation type="submission" date="2024-01" db="EMBL/GenBank/DDBJ databases">
        <authorList>
            <person name="Allen C."/>
            <person name="Tagirdzhanova G."/>
        </authorList>
    </citation>
    <scope>NUCLEOTIDE SEQUENCE [LARGE SCALE GENOMIC DNA]</scope>
</reference>
<evidence type="ECO:0000313" key="4">
    <source>
        <dbReference type="Proteomes" id="UP001642406"/>
    </source>
</evidence>
<dbReference type="Proteomes" id="UP001642406">
    <property type="component" value="Unassembled WGS sequence"/>
</dbReference>
<keyword evidence="2" id="KW-1133">Transmembrane helix</keyword>
<evidence type="ECO:0000256" key="1">
    <source>
        <dbReference type="SAM" id="MobiDB-lite"/>
    </source>
</evidence>
<comment type="caution">
    <text evidence="3">The sequence shown here is derived from an EMBL/GenBank/DDBJ whole genome shotgun (WGS) entry which is preliminary data.</text>
</comment>
<evidence type="ECO:0000256" key="2">
    <source>
        <dbReference type="SAM" id="Phobius"/>
    </source>
</evidence>
<accession>A0ABP0D0W5</accession>
<gene>
    <name evidence="3" type="ORF">SBRCBS47491_009975</name>
</gene>
<dbReference type="EMBL" id="CAWUHC010000186">
    <property type="protein sequence ID" value="CAK7237437.1"/>
    <property type="molecule type" value="Genomic_DNA"/>
</dbReference>
<keyword evidence="2" id="KW-0472">Membrane</keyword>
<feature type="region of interest" description="Disordered" evidence="1">
    <location>
        <begin position="196"/>
        <end position="237"/>
    </location>
</feature>
<evidence type="ECO:0000313" key="3">
    <source>
        <dbReference type="EMBL" id="CAK7237437.1"/>
    </source>
</evidence>
<feature type="compositionally biased region" description="Basic and acidic residues" evidence="1">
    <location>
        <begin position="203"/>
        <end position="218"/>
    </location>
</feature>
<feature type="transmembrane region" description="Helical" evidence="2">
    <location>
        <begin position="94"/>
        <end position="127"/>
    </location>
</feature>
<sequence>MNTNDVFSSLYDLDRDVPPDLDLNNIPMLSRMASTTTTKELTFPWNMNLEMLAAADHFTLLQTAANRIFANNAVNIESLGASIKPHLRGPMTPVLIIAMSIMVSVLVSFIVSIIQMAVLGAAVVYFFPSVLAAISSTAAPSSASGRNGGKPASRTPMAAFAGVLAASYAFSSLATIVVLASSAYAVLNQAAVASAKKSTLTKPEPRVTRRDEPEERRRSSSSSMFRRLSRRRDSFDY</sequence>
<protein>
    <submittedName>
        <fullName evidence="3">Uncharacterized protein</fullName>
    </submittedName>
</protein>
<proteinExistence type="predicted"/>
<keyword evidence="4" id="KW-1185">Reference proteome</keyword>
<name>A0ABP0D0W5_9PEZI</name>
<feature type="transmembrane region" description="Helical" evidence="2">
    <location>
        <begin position="157"/>
        <end position="187"/>
    </location>
</feature>
<keyword evidence="2" id="KW-0812">Transmembrane</keyword>
<organism evidence="3 4">
    <name type="scientific">Sporothrix bragantina</name>
    <dbReference type="NCBI Taxonomy" id="671064"/>
    <lineage>
        <taxon>Eukaryota</taxon>
        <taxon>Fungi</taxon>
        <taxon>Dikarya</taxon>
        <taxon>Ascomycota</taxon>
        <taxon>Pezizomycotina</taxon>
        <taxon>Sordariomycetes</taxon>
        <taxon>Sordariomycetidae</taxon>
        <taxon>Ophiostomatales</taxon>
        <taxon>Ophiostomataceae</taxon>
        <taxon>Sporothrix</taxon>
    </lineage>
</organism>